<evidence type="ECO:0000313" key="3">
    <source>
        <dbReference type="EMBL" id="MBR0598903.1"/>
    </source>
</evidence>
<name>A0A8J7W3W6_9FIRM</name>
<dbReference type="Gene3D" id="3.40.50.720">
    <property type="entry name" value="NAD(P)-binding Rossmann-like Domain"/>
    <property type="match status" value="1"/>
</dbReference>
<reference evidence="3" key="2">
    <citation type="submission" date="2021-04" db="EMBL/GenBank/DDBJ databases">
        <authorList>
            <person name="Liu J."/>
        </authorList>
    </citation>
    <scope>NUCLEOTIDE SEQUENCE</scope>
    <source>
        <strain evidence="3">BAD-6</strain>
    </source>
</reference>
<dbReference type="InterPro" id="IPR005097">
    <property type="entry name" value="Sacchrp_dh_NADP-bd"/>
</dbReference>
<organism evidence="3 4">
    <name type="scientific">Sinanaerobacter chloroacetimidivorans</name>
    <dbReference type="NCBI Taxonomy" id="2818044"/>
    <lineage>
        <taxon>Bacteria</taxon>
        <taxon>Bacillati</taxon>
        <taxon>Bacillota</taxon>
        <taxon>Clostridia</taxon>
        <taxon>Peptostreptococcales</taxon>
        <taxon>Anaerovoracaceae</taxon>
        <taxon>Sinanaerobacter</taxon>
    </lineage>
</organism>
<keyword evidence="4" id="KW-1185">Reference proteome</keyword>
<dbReference type="RefSeq" id="WP_227019028.1">
    <property type="nucleotide sequence ID" value="NZ_JAGSND010000009.1"/>
</dbReference>
<dbReference type="SUPFAM" id="SSF51735">
    <property type="entry name" value="NAD(P)-binding Rossmann-fold domains"/>
    <property type="match status" value="1"/>
</dbReference>
<sequence>MNKIKVLIMGAGGQGGPCASILSRFENIEQIRLVDIDEKTAEKAASHIGSTKITTGKVNATDSEDVARAAQGVDIVVDVVMPWMATYVMRGALKAGANYINTAFDTPFWDELLTGKELTMDQEFKEAGLTALLGCGMAPGFTNVIAKYYGNKLDRVEEIHMRVGKKKLAKEKYEDLITPWNPGWSPKQALLDCSNPTYALEKGEFVLYSPFSGIEECEFPEPVGILPVTHHSHEEIYSMPRTFPDLVECNFKYFIMPPSAMLYALGLTSQEEVEVNGVKVRPLDLVVSRIPNPGNAFFHENAEALAEADKTAFFEMIIEVAGKKDGERVKYKINCPKMNAPGPELLKLYGTASVNVALPLSIGAVQILEKPQPGVIFADQLDPGRFLELMMGTGYPYKWKEELIKI</sequence>
<dbReference type="Pfam" id="PF03435">
    <property type="entry name" value="Sacchrp_dh_NADP"/>
    <property type="match status" value="1"/>
</dbReference>
<evidence type="ECO:0000259" key="2">
    <source>
        <dbReference type="Pfam" id="PF16653"/>
    </source>
</evidence>
<dbReference type="PANTHER" id="PTHR43796">
    <property type="entry name" value="CARBOXYNORSPERMIDINE SYNTHASE"/>
    <property type="match status" value="1"/>
</dbReference>
<reference evidence="3" key="1">
    <citation type="submission" date="2021-04" db="EMBL/GenBank/DDBJ databases">
        <title>Sinoanaerobacter chloroacetimidivorans sp. nov., an obligate anaerobic bacterium isolated from anaerobic sludge.</title>
        <authorList>
            <person name="Bao Y."/>
        </authorList>
    </citation>
    <scope>NUCLEOTIDE SEQUENCE</scope>
    <source>
        <strain evidence="3">BAD-6</strain>
    </source>
</reference>
<dbReference type="EMBL" id="JAGSND010000009">
    <property type="protein sequence ID" value="MBR0598903.1"/>
    <property type="molecule type" value="Genomic_DNA"/>
</dbReference>
<proteinExistence type="predicted"/>
<evidence type="ECO:0000313" key="4">
    <source>
        <dbReference type="Proteomes" id="UP000675664"/>
    </source>
</evidence>
<dbReference type="InterPro" id="IPR036291">
    <property type="entry name" value="NAD(P)-bd_dom_sf"/>
</dbReference>
<dbReference type="InterPro" id="IPR032095">
    <property type="entry name" value="Sacchrp_dh-like_C"/>
</dbReference>
<dbReference type="AlphaFoldDB" id="A0A8J7W3W6"/>
<comment type="caution">
    <text evidence="3">The sequence shown here is derived from an EMBL/GenBank/DDBJ whole genome shotgun (WGS) entry which is preliminary data.</text>
</comment>
<feature type="domain" description="Saccharopine dehydrogenase-like C-terminal" evidence="2">
    <location>
        <begin position="136"/>
        <end position="390"/>
    </location>
</feature>
<evidence type="ECO:0000259" key="1">
    <source>
        <dbReference type="Pfam" id="PF03435"/>
    </source>
</evidence>
<protein>
    <submittedName>
        <fullName evidence="3">Saccharopine dehydrogenase NADP-binding domain-containing protein</fullName>
    </submittedName>
</protein>
<dbReference type="Pfam" id="PF16653">
    <property type="entry name" value="Sacchrp_dh_C"/>
    <property type="match status" value="1"/>
</dbReference>
<feature type="domain" description="Saccharopine dehydrogenase NADP binding" evidence="1">
    <location>
        <begin position="6"/>
        <end position="132"/>
    </location>
</feature>
<gene>
    <name evidence="3" type="ORF">KCX82_13510</name>
</gene>
<accession>A0A8J7W3W6</accession>
<dbReference type="PANTHER" id="PTHR43796:SF2">
    <property type="entry name" value="CARBOXYNORSPERMIDINE SYNTHASE"/>
    <property type="match status" value="1"/>
</dbReference>
<dbReference type="Proteomes" id="UP000675664">
    <property type="component" value="Unassembled WGS sequence"/>
</dbReference>
<dbReference type="Gene3D" id="3.30.360.10">
    <property type="entry name" value="Dihydrodipicolinate Reductase, domain 2"/>
    <property type="match status" value="1"/>
</dbReference>